<feature type="domain" description="NfeD1b N-terminal" evidence="10">
    <location>
        <begin position="35"/>
        <end position="139"/>
    </location>
</feature>
<dbReference type="RefSeq" id="WP_248211241.1">
    <property type="nucleotide sequence ID" value="NZ_JALNMH010000016.1"/>
</dbReference>
<feature type="transmembrane region" description="Helical" evidence="6">
    <location>
        <begin position="302"/>
        <end position="320"/>
    </location>
</feature>
<dbReference type="Gene3D" id="3.90.226.10">
    <property type="entry name" value="2-enoyl-CoA Hydratase, Chain A, domain 1"/>
    <property type="match status" value="1"/>
</dbReference>
<feature type="transmembrane region" description="Helical" evidence="6">
    <location>
        <begin position="381"/>
        <end position="401"/>
    </location>
</feature>
<feature type="transmembrane region" description="Helical" evidence="6">
    <location>
        <begin position="273"/>
        <end position="295"/>
    </location>
</feature>
<keyword evidence="2 6" id="KW-0812">Transmembrane</keyword>
<dbReference type="InterPro" id="IPR012340">
    <property type="entry name" value="NA-bd_OB-fold"/>
</dbReference>
<evidence type="ECO:0000256" key="2">
    <source>
        <dbReference type="ARBA" id="ARBA00022692"/>
    </source>
</evidence>
<evidence type="ECO:0000259" key="9">
    <source>
        <dbReference type="Pfam" id="PF24961"/>
    </source>
</evidence>
<evidence type="ECO:0000313" key="12">
    <source>
        <dbReference type="Proteomes" id="UP001431449"/>
    </source>
</evidence>
<dbReference type="SUPFAM" id="SSF141322">
    <property type="entry name" value="NfeD domain-like"/>
    <property type="match status" value="1"/>
</dbReference>
<evidence type="ECO:0000256" key="4">
    <source>
        <dbReference type="ARBA" id="ARBA00023136"/>
    </source>
</evidence>
<feature type="chain" id="PRO_5045052218" evidence="7">
    <location>
        <begin position="23"/>
        <end position="475"/>
    </location>
</feature>
<name>A0ABT0GLE1_9GAMM</name>
<dbReference type="Pfam" id="PF25145">
    <property type="entry name" value="NfeD1b_N"/>
    <property type="match status" value="1"/>
</dbReference>
<sequence>MRYRWLAIAVLLTAWAGLQAMAPAAAPAQPGSAPKVYTVEIDGAIGPATTELLQRALREAEAASAAALVLRIDTPGGLEAATRDIDQAILSAPLPVVVWVAPAGARAASAGTFIVYASHVAAMAPGTHLGAATPVALGGGSPGGPGKAPGPTADESAPESEPGADEASGKGSAPGPATALERKAINDTAAHLRSMAELRGRNAEWAERAVREGVSLTASEALEQGVVEVLAADLDALLAALDGREVRLGEDRVVLRTAGAEIVEVEAGWRYRLLALITHPNVAYLLLLAGLYGLLLEGYNPGVLVPGVVGVICLLLAAYALQMLPVNYAGLALILLGLLLMVGELLTPSFGVLGIGGLAALVFGSVVLFDADIPGFGVSRGLIGGIALSTGALMLLGLHLLARARKRPVPGVLDEEAADAGASHAVALSDFDGHGRVRARGEVWQAMSRGPVRAGQTVRVLGMDGLVLKVEAGKD</sequence>
<dbReference type="Proteomes" id="UP001431449">
    <property type="component" value="Unassembled WGS sequence"/>
</dbReference>
<keyword evidence="3 6" id="KW-1133">Transmembrane helix</keyword>
<keyword evidence="4 6" id="KW-0472">Membrane</keyword>
<evidence type="ECO:0000256" key="7">
    <source>
        <dbReference type="SAM" id="SignalP"/>
    </source>
</evidence>
<dbReference type="InterPro" id="IPR052165">
    <property type="entry name" value="Membrane_assoc_protease"/>
</dbReference>
<evidence type="ECO:0000259" key="8">
    <source>
        <dbReference type="Pfam" id="PF01957"/>
    </source>
</evidence>
<dbReference type="PANTHER" id="PTHR33507">
    <property type="entry name" value="INNER MEMBRANE PROTEIN YBBJ"/>
    <property type="match status" value="1"/>
</dbReference>
<dbReference type="InterPro" id="IPR056738">
    <property type="entry name" value="NfeD1b_N"/>
</dbReference>
<reference evidence="11" key="1">
    <citation type="submission" date="2022-04" db="EMBL/GenBank/DDBJ databases">
        <title>Lysobacter sp. CAU 1642 isolated from sea sand.</title>
        <authorList>
            <person name="Kim W."/>
        </authorList>
    </citation>
    <scope>NUCLEOTIDE SEQUENCE</scope>
    <source>
        <strain evidence="11">CAU 1642</strain>
    </source>
</reference>
<evidence type="ECO:0000256" key="3">
    <source>
        <dbReference type="ARBA" id="ARBA00022989"/>
    </source>
</evidence>
<feature type="compositionally biased region" description="Gly residues" evidence="5">
    <location>
        <begin position="137"/>
        <end position="147"/>
    </location>
</feature>
<evidence type="ECO:0000256" key="6">
    <source>
        <dbReference type="SAM" id="Phobius"/>
    </source>
</evidence>
<keyword evidence="7" id="KW-0732">Signal</keyword>
<comment type="caution">
    <text evidence="11">The sequence shown here is derived from an EMBL/GenBank/DDBJ whole genome shotgun (WGS) entry which is preliminary data.</text>
</comment>
<dbReference type="InterPro" id="IPR056739">
    <property type="entry name" value="NfeD_membrane"/>
</dbReference>
<protein>
    <submittedName>
        <fullName evidence="11">Nodulation protein NfeD</fullName>
    </submittedName>
</protein>
<dbReference type="SUPFAM" id="SSF52096">
    <property type="entry name" value="ClpP/crotonase"/>
    <property type="match status" value="1"/>
</dbReference>
<feature type="region of interest" description="Disordered" evidence="5">
    <location>
        <begin position="134"/>
        <end position="177"/>
    </location>
</feature>
<feature type="transmembrane region" description="Helical" evidence="6">
    <location>
        <begin position="326"/>
        <end position="343"/>
    </location>
</feature>
<dbReference type="InterPro" id="IPR029045">
    <property type="entry name" value="ClpP/crotonase-like_dom_sf"/>
</dbReference>
<dbReference type="EMBL" id="JALNMH010000016">
    <property type="protein sequence ID" value="MCK7595357.1"/>
    <property type="molecule type" value="Genomic_DNA"/>
</dbReference>
<gene>
    <name evidence="11" type="ORF">M0G41_16985</name>
</gene>
<dbReference type="Pfam" id="PF01957">
    <property type="entry name" value="NfeD"/>
    <property type="match status" value="1"/>
</dbReference>
<proteinExistence type="predicted"/>
<feature type="signal peptide" evidence="7">
    <location>
        <begin position="1"/>
        <end position="22"/>
    </location>
</feature>
<evidence type="ECO:0000256" key="1">
    <source>
        <dbReference type="ARBA" id="ARBA00004141"/>
    </source>
</evidence>
<dbReference type="Gene3D" id="2.40.50.140">
    <property type="entry name" value="Nucleic acid-binding proteins"/>
    <property type="match status" value="1"/>
</dbReference>
<keyword evidence="12" id="KW-1185">Reference proteome</keyword>
<comment type="subcellular location">
    <subcellularLocation>
        <location evidence="1">Membrane</location>
        <topology evidence="1">Multi-pass membrane protein</topology>
    </subcellularLocation>
</comment>
<feature type="domain" description="NfeD-like C-terminal" evidence="8">
    <location>
        <begin position="424"/>
        <end position="471"/>
    </location>
</feature>
<evidence type="ECO:0000313" key="11">
    <source>
        <dbReference type="EMBL" id="MCK7595357.1"/>
    </source>
</evidence>
<dbReference type="Pfam" id="PF24961">
    <property type="entry name" value="NfeD_membrane"/>
    <property type="match status" value="1"/>
</dbReference>
<evidence type="ECO:0000256" key="5">
    <source>
        <dbReference type="SAM" id="MobiDB-lite"/>
    </source>
</evidence>
<organism evidence="11 12">
    <name type="scientific">Pseudomarimonas salicorniae</name>
    <dbReference type="NCBI Taxonomy" id="2933270"/>
    <lineage>
        <taxon>Bacteria</taxon>
        <taxon>Pseudomonadati</taxon>
        <taxon>Pseudomonadota</taxon>
        <taxon>Gammaproteobacteria</taxon>
        <taxon>Lysobacterales</taxon>
        <taxon>Lysobacteraceae</taxon>
        <taxon>Pseudomarimonas</taxon>
    </lineage>
</organism>
<evidence type="ECO:0000259" key="10">
    <source>
        <dbReference type="Pfam" id="PF25145"/>
    </source>
</evidence>
<feature type="transmembrane region" description="Helical" evidence="6">
    <location>
        <begin position="350"/>
        <end position="369"/>
    </location>
</feature>
<dbReference type="PANTHER" id="PTHR33507:SF4">
    <property type="entry name" value="NODULATION COMPETITIVENESS PROTEIN NFED"/>
    <property type="match status" value="1"/>
</dbReference>
<dbReference type="InterPro" id="IPR002810">
    <property type="entry name" value="NfeD-like_C"/>
</dbReference>
<accession>A0ABT0GLE1</accession>
<feature type="domain" description="NfeD integral membrane" evidence="9">
    <location>
        <begin position="281"/>
        <end position="396"/>
    </location>
</feature>